<keyword evidence="2" id="KW-0808">Transferase</keyword>
<dbReference type="Pfam" id="PF08544">
    <property type="entry name" value="GHMP_kinases_C"/>
    <property type="match status" value="1"/>
</dbReference>
<dbReference type="PIRSF" id="PIRSF000530">
    <property type="entry name" value="Galactokinase"/>
    <property type="match status" value="1"/>
</dbReference>
<dbReference type="Gene3D" id="3.30.70.890">
    <property type="entry name" value="GHMP kinase, C-terminal domain"/>
    <property type="match status" value="1"/>
</dbReference>
<dbReference type="Ensembl" id="ENSCSAVT00000004451.1">
    <property type="protein sequence ID" value="ENSCSAVP00000004387.1"/>
    <property type="gene ID" value="ENSCSAVG00000002595.1"/>
</dbReference>
<dbReference type="GO" id="GO:0005829">
    <property type="term" value="C:cytosol"/>
    <property type="evidence" value="ECO:0007669"/>
    <property type="project" value="TreeGrafter"/>
</dbReference>
<dbReference type="GeneTree" id="ENSGT00950000183187"/>
<dbReference type="InterPro" id="IPR006204">
    <property type="entry name" value="GHMP_kinase_N_dom"/>
</dbReference>
<dbReference type="FunCoup" id="H2YGD8">
    <property type="interactions" value="48"/>
</dbReference>
<dbReference type="Proteomes" id="UP000007875">
    <property type="component" value="Unassembled WGS sequence"/>
</dbReference>
<dbReference type="NCBIfam" id="TIGR00131">
    <property type="entry name" value="gal_kin"/>
    <property type="match status" value="1"/>
</dbReference>
<dbReference type="PROSITE" id="PS00627">
    <property type="entry name" value="GHMP_KINASES_ATP"/>
    <property type="match status" value="1"/>
</dbReference>
<keyword evidence="5" id="KW-0418">Kinase</keyword>
<dbReference type="FunFam" id="3.30.230.10:FF:000040">
    <property type="entry name" value="Galactokinase 1"/>
    <property type="match status" value="1"/>
</dbReference>
<evidence type="ECO:0000256" key="2">
    <source>
        <dbReference type="ARBA" id="ARBA00022679"/>
    </source>
</evidence>
<keyword evidence="3" id="KW-0479">Metal-binding</keyword>
<dbReference type="InterPro" id="IPR013750">
    <property type="entry name" value="GHMP_kinase_C_dom"/>
</dbReference>
<dbReference type="AlphaFoldDB" id="H2YGD8"/>
<dbReference type="FunFam" id="3.30.70.890:FF:000001">
    <property type="entry name" value="Galactokinase"/>
    <property type="match status" value="1"/>
</dbReference>
<evidence type="ECO:0000256" key="8">
    <source>
        <dbReference type="ARBA" id="ARBA00023277"/>
    </source>
</evidence>
<dbReference type="InterPro" id="IPR036554">
    <property type="entry name" value="GHMP_kinase_C_sf"/>
</dbReference>
<dbReference type="InterPro" id="IPR006206">
    <property type="entry name" value="Mevalonate/galactokinase"/>
</dbReference>
<dbReference type="InParanoid" id="H2YGD8"/>
<evidence type="ECO:0008006" key="14">
    <source>
        <dbReference type="Google" id="ProtNLM"/>
    </source>
</evidence>
<protein>
    <recommendedName>
        <fullName evidence="14">Galactokinase</fullName>
    </recommendedName>
</protein>
<evidence type="ECO:0000259" key="9">
    <source>
        <dbReference type="Pfam" id="PF00288"/>
    </source>
</evidence>
<keyword evidence="7" id="KW-0460">Magnesium</keyword>
<dbReference type="PANTHER" id="PTHR10457:SF7">
    <property type="entry name" value="GALACTOKINASE-RELATED"/>
    <property type="match status" value="1"/>
</dbReference>
<dbReference type="STRING" id="51511.ENSCSAVP00000004387"/>
<dbReference type="InterPro" id="IPR020568">
    <property type="entry name" value="Ribosomal_Su5_D2-typ_SF"/>
</dbReference>
<dbReference type="Pfam" id="PF00288">
    <property type="entry name" value="GHMP_kinases_N"/>
    <property type="match status" value="1"/>
</dbReference>
<dbReference type="InterPro" id="IPR019741">
    <property type="entry name" value="Galactokinase_CS"/>
</dbReference>
<dbReference type="GO" id="GO:0004335">
    <property type="term" value="F:galactokinase activity"/>
    <property type="evidence" value="ECO:0007669"/>
    <property type="project" value="InterPro"/>
</dbReference>
<dbReference type="SUPFAM" id="SSF54211">
    <property type="entry name" value="Ribosomal protein S5 domain 2-like"/>
    <property type="match status" value="1"/>
</dbReference>
<reference evidence="12" key="3">
    <citation type="submission" date="2025-09" db="UniProtKB">
        <authorList>
            <consortium name="Ensembl"/>
        </authorList>
    </citation>
    <scope>IDENTIFICATION</scope>
</reference>
<dbReference type="HOGENOM" id="CLU_017814_2_0_1"/>
<evidence type="ECO:0000313" key="13">
    <source>
        <dbReference type="Proteomes" id="UP000007875"/>
    </source>
</evidence>
<keyword evidence="4" id="KW-0547">Nucleotide-binding</keyword>
<dbReference type="GO" id="GO:0005524">
    <property type="term" value="F:ATP binding"/>
    <property type="evidence" value="ECO:0007669"/>
    <property type="project" value="UniProtKB-KW"/>
</dbReference>
<dbReference type="SUPFAM" id="SSF55060">
    <property type="entry name" value="GHMP Kinase, C-terminal domain"/>
    <property type="match status" value="1"/>
</dbReference>
<evidence type="ECO:0000256" key="3">
    <source>
        <dbReference type="ARBA" id="ARBA00022723"/>
    </source>
</evidence>
<dbReference type="InterPro" id="IPR000705">
    <property type="entry name" value="Galactokinase"/>
</dbReference>
<dbReference type="eggNOG" id="KOG0631">
    <property type="taxonomic scope" value="Eukaryota"/>
</dbReference>
<evidence type="ECO:0000259" key="10">
    <source>
        <dbReference type="Pfam" id="PF08544"/>
    </source>
</evidence>
<accession>H2YGD8</accession>
<name>H2YGD8_CIOSA</name>
<dbReference type="InterPro" id="IPR006203">
    <property type="entry name" value="GHMP_knse_ATP-bd_CS"/>
</dbReference>
<feature type="domain" description="GHMP kinase C-terminal" evidence="10">
    <location>
        <begin position="296"/>
        <end position="375"/>
    </location>
</feature>
<evidence type="ECO:0000256" key="4">
    <source>
        <dbReference type="ARBA" id="ARBA00022741"/>
    </source>
</evidence>
<dbReference type="InterPro" id="IPR014721">
    <property type="entry name" value="Ribsml_uS5_D2-typ_fold_subgr"/>
</dbReference>
<dbReference type="Gene3D" id="3.30.230.10">
    <property type="match status" value="1"/>
</dbReference>
<keyword evidence="8" id="KW-0119">Carbohydrate metabolism</keyword>
<dbReference type="PROSITE" id="PS00106">
    <property type="entry name" value="GALACTOKINASE"/>
    <property type="match status" value="1"/>
</dbReference>
<dbReference type="PANTHER" id="PTHR10457">
    <property type="entry name" value="MEVALONATE KINASE/GALACTOKINASE"/>
    <property type="match status" value="1"/>
</dbReference>
<comment type="similarity">
    <text evidence="1">Belongs to the GHMP kinase family. GalK subfamily.</text>
</comment>
<evidence type="ECO:0000256" key="7">
    <source>
        <dbReference type="ARBA" id="ARBA00022842"/>
    </source>
</evidence>
<evidence type="ECO:0000256" key="1">
    <source>
        <dbReference type="ARBA" id="ARBA00006566"/>
    </source>
</evidence>
<proteinExistence type="inferred from homology"/>
<evidence type="ECO:0000256" key="5">
    <source>
        <dbReference type="ARBA" id="ARBA00022777"/>
    </source>
</evidence>
<dbReference type="PRINTS" id="PR00959">
    <property type="entry name" value="MEVGALKINASE"/>
</dbReference>
<reference evidence="13" key="1">
    <citation type="submission" date="2003-08" db="EMBL/GenBank/DDBJ databases">
        <authorList>
            <person name="Birren B."/>
            <person name="Nusbaum C."/>
            <person name="Abebe A."/>
            <person name="Abouelleil A."/>
            <person name="Adekoya E."/>
            <person name="Ait-zahra M."/>
            <person name="Allen N."/>
            <person name="Allen T."/>
            <person name="An P."/>
            <person name="Anderson M."/>
            <person name="Anderson S."/>
            <person name="Arachchi H."/>
            <person name="Armbruster J."/>
            <person name="Bachantsang P."/>
            <person name="Baldwin J."/>
            <person name="Barry A."/>
            <person name="Bayul T."/>
            <person name="Blitshsteyn B."/>
            <person name="Bloom T."/>
            <person name="Blye J."/>
            <person name="Boguslavskiy L."/>
            <person name="Borowsky M."/>
            <person name="Boukhgalter B."/>
            <person name="Brunache A."/>
            <person name="Butler J."/>
            <person name="Calixte N."/>
            <person name="Calvo S."/>
            <person name="Camarata J."/>
            <person name="Campo K."/>
            <person name="Chang J."/>
            <person name="Cheshatsang Y."/>
            <person name="Citroen M."/>
            <person name="Collymore A."/>
            <person name="Considine T."/>
            <person name="Cook A."/>
            <person name="Cooke P."/>
            <person name="Corum B."/>
            <person name="Cuomo C."/>
            <person name="David R."/>
            <person name="Dawoe T."/>
            <person name="Degray S."/>
            <person name="Dodge S."/>
            <person name="Dooley K."/>
            <person name="Dorje P."/>
            <person name="Dorjee K."/>
            <person name="Dorris L."/>
            <person name="Duffey N."/>
            <person name="Dupes A."/>
            <person name="Elkins T."/>
            <person name="Engels R."/>
            <person name="Erickson J."/>
            <person name="Farina A."/>
            <person name="Faro S."/>
            <person name="Ferreira P."/>
            <person name="Fischer H."/>
            <person name="Fitzgerald M."/>
            <person name="Foley K."/>
            <person name="Gage D."/>
            <person name="Galagan J."/>
            <person name="Gearin G."/>
            <person name="Gnerre S."/>
            <person name="Gnirke A."/>
            <person name="Goyette A."/>
            <person name="Graham J."/>
            <person name="Grandbois E."/>
            <person name="Gyaltsen K."/>
            <person name="Hafez N."/>
            <person name="Hagopian D."/>
            <person name="Hagos B."/>
            <person name="Hall J."/>
            <person name="Hatcher B."/>
            <person name="Heller A."/>
            <person name="Higgins H."/>
            <person name="Honan T."/>
            <person name="Horn A."/>
            <person name="Houde N."/>
            <person name="Hughes L."/>
            <person name="Hulme W."/>
            <person name="Husby E."/>
            <person name="Iliev I."/>
            <person name="Jaffe D."/>
            <person name="Jones C."/>
            <person name="Kamal M."/>
            <person name="Kamat A."/>
            <person name="Kamvysselis M."/>
            <person name="Karlsson E."/>
            <person name="Kells C."/>
            <person name="Kieu A."/>
            <person name="Kisner P."/>
            <person name="Kodira C."/>
            <person name="Kulbokas E."/>
            <person name="Labutti K."/>
            <person name="Lama D."/>
            <person name="Landers T."/>
            <person name="Leger J."/>
            <person name="Levine S."/>
            <person name="Lewis D."/>
            <person name="Lewis T."/>
            <person name="Lindblad-toh K."/>
            <person name="Liu X."/>
            <person name="Lokyitsang T."/>
            <person name="Lokyitsang Y."/>
            <person name="Lucien O."/>
            <person name="Lui A."/>
            <person name="Ma L.J."/>
            <person name="Mabbitt R."/>
            <person name="Macdonald J."/>
            <person name="Maclean C."/>
            <person name="Major J."/>
            <person name="Manning J."/>
            <person name="Marabella R."/>
            <person name="Maru K."/>
            <person name="Matthews C."/>
            <person name="Mauceli E."/>
            <person name="Mccarthy M."/>
            <person name="Mcdonough S."/>
            <person name="Mcghee T."/>
            <person name="Meldrim J."/>
            <person name="Meneus L."/>
            <person name="Mesirov J."/>
            <person name="Mihalev A."/>
            <person name="Mihova T."/>
            <person name="Mikkelsen T."/>
            <person name="Mlenga V."/>
            <person name="Moru K."/>
            <person name="Mozes J."/>
            <person name="Mulrain L."/>
            <person name="Munson G."/>
            <person name="Naylor J."/>
            <person name="Newes C."/>
            <person name="Nguyen C."/>
            <person name="Nguyen N."/>
            <person name="Nguyen T."/>
            <person name="Nicol R."/>
            <person name="Nielsen C."/>
            <person name="Nizzari M."/>
            <person name="Norbu C."/>
            <person name="Norbu N."/>
            <person name="O'donnell P."/>
            <person name="Okoawo O."/>
            <person name="O'leary S."/>
            <person name="Omotosho B."/>
            <person name="O'neill K."/>
            <person name="Osman S."/>
            <person name="Parker S."/>
            <person name="Perrin D."/>
            <person name="Phunkhang P."/>
            <person name="Piqani B."/>
            <person name="Purcell S."/>
            <person name="Rachupka T."/>
            <person name="Ramasamy U."/>
            <person name="Rameau R."/>
            <person name="Ray V."/>
            <person name="Raymond C."/>
            <person name="Retta R."/>
            <person name="Richardson S."/>
            <person name="Rise C."/>
            <person name="Rodriguez J."/>
            <person name="Rogers J."/>
            <person name="Rogov P."/>
            <person name="Rutman M."/>
            <person name="Schupbach R."/>
            <person name="Seaman C."/>
            <person name="Settipalli S."/>
            <person name="Sharpe T."/>
            <person name="Sheridan J."/>
            <person name="Sherpa N."/>
            <person name="Shi J."/>
            <person name="Smirnov S."/>
            <person name="Smith C."/>
            <person name="Sougnez C."/>
            <person name="Spencer B."/>
            <person name="Stalker J."/>
            <person name="Stange-thomann N."/>
            <person name="Stavropoulos S."/>
            <person name="Stetson K."/>
            <person name="Stone C."/>
            <person name="Stone S."/>
            <person name="Stubbs M."/>
            <person name="Talamas J."/>
            <person name="Tchuinga P."/>
            <person name="Tenzing P."/>
            <person name="Tesfaye S."/>
            <person name="Theodore J."/>
            <person name="Thoulutsang Y."/>
            <person name="Topham K."/>
            <person name="Towey S."/>
            <person name="Tsamla T."/>
            <person name="Tsomo N."/>
            <person name="Vallee D."/>
            <person name="Vassiliev H."/>
            <person name="Venkataraman V."/>
            <person name="Vinson J."/>
            <person name="Vo A."/>
            <person name="Wade C."/>
            <person name="Wang S."/>
            <person name="Wangchuk T."/>
            <person name="Wangdi T."/>
            <person name="Whittaker C."/>
            <person name="Wilkinson J."/>
            <person name="Wu Y."/>
            <person name="Wyman D."/>
            <person name="Yadav S."/>
            <person name="Yang S."/>
            <person name="Yang X."/>
            <person name="Yeager S."/>
            <person name="Yee E."/>
            <person name="Young G."/>
            <person name="Zainoun J."/>
            <person name="Zembeck L."/>
            <person name="Zimmer A."/>
            <person name="Zody M."/>
            <person name="Lander E."/>
        </authorList>
    </citation>
    <scope>NUCLEOTIDE SEQUENCE [LARGE SCALE GENOMIC DNA]</scope>
</reference>
<evidence type="ECO:0000256" key="6">
    <source>
        <dbReference type="ARBA" id="ARBA00022840"/>
    </source>
</evidence>
<feature type="domain" description="Galactokinase N-terminal" evidence="11">
    <location>
        <begin position="20"/>
        <end position="66"/>
    </location>
</feature>
<dbReference type="OMA" id="VMPCAIN"/>
<dbReference type="GO" id="GO:0006012">
    <property type="term" value="P:galactose metabolic process"/>
    <property type="evidence" value="ECO:0007669"/>
    <property type="project" value="InterPro"/>
</dbReference>
<evidence type="ECO:0000259" key="11">
    <source>
        <dbReference type="Pfam" id="PF10509"/>
    </source>
</evidence>
<feature type="domain" description="GHMP kinase N-terminal" evidence="9">
    <location>
        <begin position="111"/>
        <end position="198"/>
    </location>
</feature>
<dbReference type="InterPro" id="IPR019539">
    <property type="entry name" value="GalKase_N"/>
</dbReference>
<dbReference type="Pfam" id="PF10509">
    <property type="entry name" value="GalKase_gal_bdg"/>
    <property type="match status" value="1"/>
</dbReference>
<reference evidence="12" key="2">
    <citation type="submission" date="2025-08" db="UniProtKB">
        <authorList>
            <consortium name="Ensembl"/>
        </authorList>
    </citation>
    <scope>IDENTIFICATION</scope>
</reference>
<dbReference type="PRINTS" id="PR00473">
    <property type="entry name" value="GALCTOKINASE"/>
</dbReference>
<dbReference type="GO" id="GO:0046872">
    <property type="term" value="F:metal ion binding"/>
    <property type="evidence" value="ECO:0007669"/>
    <property type="project" value="UniProtKB-KW"/>
</dbReference>
<organism evidence="12 13">
    <name type="scientific">Ciona savignyi</name>
    <name type="common">Pacific transparent sea squirt</name>
    <dbReference type="NCBI Taxonomy" id="51511"/>
    <lineage>
        <taxon>Eukaryota</taxon>
        <taxon>Metazoa</taxon>
        <taxon>Chordata</taxon>
        <taxon>Tunicata</taxon>
        <taxon>Ascidiacea</taxon>
        <taxon>Phlebobranchia</taxon>
        <taxon>Cionidae</taxon>
        <taxon>Ciona</taxon>
    </lineage>
</organism>
<keyword evidence="6" id="KW-0067">ATP-binding</keyword>
<evidence type="ECO:0000313" key="12">
    <source>
        <dbReference type="Ensembl" id="ENSCSAVP00000004387.1"/>
    </source>
</evidence>
<keyword evidence="13" id="KW-1185">Reference proteome</keyword>
<sequence length="396" mass="42726">MAGLSEIPSIEEMVKRAKLSFTEKFPGCHPNIITCAPGRVNLIGEHTDYNEGFVFPMAVPMVTIMAGCIDMTSSNITIATTDQLTDEPRIVEFASPTKDAPLLPGNPAWANYVKGVIQYFNLAPVPGFKAILVNSVPLGGGLSSSASLEVAVYTFLEALTGVVAPDLQTKALACQLAEHKFANMPCGIMDQFISVMGKAGHGLLIDCRSMESNLVPIVDPNLSVLVVNSNVRHKLTGSEYPDRRRQCYAAAEIMKVKSLRNATVKGLADHKDQMDEVMYRRARHVIGEISRTVEATEALKLGDYKFFGTLMVQSHNSLRDDFEVSCSELDELVSLALECDGMYGSRMTGGGFGGCTVSLVDSSYISQVVAHIQGKYSGSATFYVTTPSDGATVISK</sequence>